<dbReference type="PANTHER" id="PTHR13939:SF0">
    <property type="entry name" value="NMN AMIDOHYDROLASE-LIKE PROTEIN YFAY"/>
    <property type="match status" value="1"/>
</dbReference>
<dbReference type="InterPro" id="IPR050101">
    <property type="entry name" value="CinA"/>
</dbReference>
<evidence type="ECO:0000313" key="2">
    <source>
        <dbReference type="EMBL" id="MBB4268142.1"/>
    </source>
</evidence>
<name>A0A7W6WC18_9PROT</name>
<dbReference type="Proteomes" id="UP000554286">
    <property type="component" value="Unassembled WGS sequence"/>
</dbReference>
<dbReference type="Pfam" id="PF00994">
    <property type="entry name" value="MoCF_biosynth"/>
    <property type="match status" value="1"/>
</dbReference>
<protein>
    <submittedName>
        <fullName evidence="2">Molybdenum cofactor synthesis domain-containing protein</fullName>
    </submittedName>
</protein>
<dbReference type="Pfam" id="PF24102">
    <property type="entry name" value="FLAD1_M"/>
    <property type="match status" value="1"/>
</dbReference>
<dbReference type="InterPro" id="IPR001453">
    <property type="entry name" value="MoaB/Mog_dom"/>
</dbReference>
<accession>A0A7W6WC18</accession>
<sequence length="260" mass="27040">MTPTSPTPSPTAALIIIGNEILSGRTQDTNARHLAERLGRAGIRLREIRVVPDETEAIVAAVNALRPRVDHVFTTGGIGPTHDDITAAALATAFGVPLIRHPDAVAILTDHYGDALTEARLKMAETPEGAALIDNPVSAAPGFRMGNVHVLAGVPAIMRAMLESLLPGLNGGPPLLSRSVTAPAREGELAAPLAAIQARWPRADLGSYPWARGGRIGTTLVVRGTDAAMLDSVIAEVAALLRAQGHDPEIGERSGGDQSS</sequence>
<dbReference type="SUPFAM" id="SSF53218">
    <property type="entry name" value="Molybdenum cofactor biosynthesis proteins"/>
    <property type="match status" value="1"/>
</dbReference>
<dbReference type="Gene3D" id="3.40.980.10">
    <property type="entry name" value="MoaB/Mog-like domain"/>
    <property type="match status" value="1"/>
</dbReference>
<dbReference type="CDD" id="cd00885">
    <property type="entry name" value="cinA"/>
    <property type="match status" value="1"/>
</dbReference>
<dbReference type="AlphaFoldDB" id="A0A7W6WC18"/>
<dbReference type="EMBL" id="JACIGK010000053">
    <property type="protein sequence ID" value="MBB4268142.1"/>
    <property type="molecule type" value="Genomic_DNA"/>
</dbReference>
<gene>
    <name evidence="2" type="ORF">GGD89_003797</name>
</gene>
<keyword evidence="3" id="KW-1185">Reference proteome</keyword>
<evidence type="ECO:0000313" key="3">
    <source>
        <dbReference type="Proteomes" id="UP000554286"/>
    </source>
</evidence>
<reference evidence="2 3" key="1">
    <citation type="submission" date="2020-08" db="EMBL/GenBank/DDBJ databases">
        <title>Genome sequencing of Purple Non-Sulfur Bacteria from various extreme environments.</title>
        <authorList>
            <person name="Mayer M."/>
        </authorList>
    </citation>
    <scope>NUCLEOTIDE SEQUENCE [LARGE SCALE GENOMIC DNA]</scope>
    <source>
        <strain evidence="2 3">JA131</strain>
    </source>
</reference>
<comment type="caution">
    <text evidence="2">The sequence shown here is derived from an EMBL/GenBank/DDBJ whole genome shotgun (WGS) entry which is preliminary data.</text>
</comment>
<dbReference type="PANTHER" id="PTHR13939">
    <property type="entry name" value="NICOTINAMIDE-NUCLEOTIDE AMIDOHYDROLASE PNCC"/>
    <property type="match status" value="1"/>
</dbReference>
<dbReference type="InterPro" id="IPR056596">
    <property type="entry name" value="FLAD1_M"/>
</dbReference>
<dbReference type="InterPro" id="IPR036425">
    <property type="entry name" value="MoaB/Mog-like_dom_sf"/>
</dbReference>
<proteinExistence type="predicted"/>
<organism evidence="2 3">
    <name type="scientific">Roseospira visakhapatnamensis</name>
    <dbReference type="NCBI Taxonomy" id="390880"/>
    <lineage>
        <taxon>Bacteria</taxon>
        <taxon>Pseudomonadati</taxon>
        <taxon>Pseudomonadota</taxon>
        <taxon>Alphaproteobacteria</taxon>
        <taxon>Rhodospirillales</taxon>
        <taxon>Rhodospirillaceae</taxon>
        <taxon>Roseospira</taxon>
    </lineage>
</organism>
<feature type="domain" description="MoaB/Mog" evidence="1">
    <location>
        <begin position="13"/>
        <end position="172"/>
    </location>
</feature>
<evidence type="ECO:0000259" key="1">
    <source>
        <dbReference type="SMART" id="SM00852"/>
    </source>
</evidence>
<dbReference type="SMART" id="SM00852">
    <property type="entry name" value="MoCF_biosynth"/>
    <property type="match status" value="1"/>
</dbReference>
<dbReference type="RefSeq" id="WP_184048802.1">
    <property type="nucleotide sequence ID" value="NZ_JACIGK010000053.1"/>
</dbReference>